<dbReference type="AlphaFoldDB" id="K9YME3"/>
<reference evidence="2" key="1">
    <citation type="journal article" date="2013" name="Proc. Natl. Acad. Sci. U.S.A.">
        <title>Improving the coverage of the cyanobacterial phylum using diversity-driven genome sequencing.</title>
        <authorList>
            <person name="Shih P.M."/>
            <person name="Wu D."/>
            <person name="Latifi A."/>
            <person name="Axen S.D."/>
            <person name="Fewer D.P."/>
            <person name="Talla E."/>
            <person name="Calteau A."/>
            <person name="Cai F."/>
            <person name="Tandeau de Marsac N."/>
            <person name="Rippka R."/>
            <person name="Herdman M."/>
            <person name="Sivonen K."/>
            <person name="Coursin T."/>
            <person name="Laurent T."/>
            <person name="Goodwin L."/>
            <person name="Nolan M."/>
            <person name="Davenport K.W."/>
            <person name="Han C.S."/>
            <person name="Rubin E.M."/>
            <person name="Eisen J.A."/>
            <person name="Woyke T."/>
            <person name="Gugger M."/>
            <person name="Kerfeld C.A."/>
        </authorList>
    </citation>
    <scope>NUCLEOTIDE SEQUENCE [LARGE SCALE GENOMIC DNA]</scope>
    <source>
        <strain evidence="2">ATCC 29140 / PCC 7202</strain>
    </source>
</reference>
<dbReference type="HOGENOM" id="CLU_176958_1_0_3"/>
<dbReference type="Proteomes" id="UP000010483">
    <property type="component" value="Chromosome"/>
</dbReference>
<gene>
    <name evidence="1" type="ordered locus">Cyast_2156</name>
</gene>
<dbReference type="KEGG" id="csn:Cyast_2156"/>
<proteinExistence type="predicted"/>
<keyword evidence="2" id="KW-1185">Reference proteome</keyword>
<name>K9YME3_CYASC</name>
<dbReference type="STRING" id="292563.Cyast_2156"/>
<protein>
    <submittedName>
        <fullName evidence="1">Uncharacterized protein</fullName>
    </submittedName>
</protein>
<dbReference type="BioCyc" id="CSTA292563:G1353-2161-MONOMER"/>
<accession>K9YME3</accession>
<organism evidence="1 2">
    <name type="scientific">Cyanobacterium stanieri (strain ATCC 29140 / PCC 7202)</name>
    <dbReference type="NCBI Taxonomy" id="292563"/>
    <lineage>
        <taxon>Bacteria</taxon>
        <taxon>Bacillati</taxon>
        <taxon>Cyanobacteriota</taxon>
        <taxon>Cyanophyceae</taxon>
        <taxon>Oscillatoriophycideae</taxon>
        <taxon>Chroococcales</taxon>
        <taxon>Geminocystaceae</taxon>
        <taxon>Cyanobacterium</taxon>
    </lineage>
</organism>
<evidence type="ECO:0000313" key="1">
    <source>
        <dbReference type="EMBL" id="AFZ48106.1"/>
    </source>
</evidence>
<evidence type="ECO:0000313" key="2">
    <source>
        <dbReference type="Proteomes" id="UP000010483"/>
    </source>
</evidence>
<dbReference type="EMBL" id="CP003940">
    <property type="protein sequence ID" value="AFZ48106.1"/>
    <property type="molecule type" value="Genomic_DNA"/>
</dbReference>
<sequence>MNNKDKKDNSFLLEIGMGLLTPPILLGITISREVGEIMESLGEASEEIFRGQHLPILKNKN</sequence>